<proteinExistence type="predicted"/>
<dbReference type="Proteomes" id="UP000095286">
    <property type="component" value="Unplaced"/>
</dbReference>
<organism evidence="1 2">
    <name type="scientific">Rhabditophanes sp. KR3021</name>
    <dbReference type="NCBI Taxonomy" id="114890"/>
    <lineage>
        <taxon>Eukaryota</taxon>
        <taxon>Metazoa</taxon>
        <taxon>Ecdysozoa</taxon>
        <taxon>Nematoda</taxon>
        <taxon>Chromadorea</taxon>
        <taxon>Rhabditida</taxon>
        <taxon>Tylenchina</taxon>
        <taxon>Panagrolaimomorpha</taxon>
        <taxon>Strongyloidoidea</taxon>
        <taxon>Alloionematidae</taxon>
        <taxon>Rhabditophanes</taxon>
    </lineage>
</organism>
<evidence type="ECO:0000313" key="1">
    <source>
        <dbReference type="Proteomes" id="UP000095286"/>
    </source>
</evidence>
<dbReference type="WBParaSite" id="RSKR_0000740800.1">
    <property type="protein sequence ID" value="RSKR_0000740800.1"/>
    <property type="gene ID" value="RSKR_0000740800"/>
</dbReference>
<name>A0AC35U3D6_9BILA</name>
<protein>
    <submittedName>
        <fullName evidence="2">NAD(+) kinase</fullName>
    </submittedName>
</protein>
<accession>A0AC35U3D6</accession>
<reference evidence="2" key="1">
    <citation type="submission" date="2016-11" db="UniProtKB">
        <authorList>
            <consortium name="WormBaseParasite"/>
        </authorList>
    </citation>
    <scope>IDENTIFICATION</scope>
    <source>
        <strain evidence="2">KR3021</strain>
    </source>
</reference>
<sequence length="423" mass="47457">MKTPFARACFFNLSPNGGTSTHVGDNSKNKPATTTIKWEEEDKIKSINKEVLSSFQSSDKMFFPPKRVIILTKTTRLQYELGKHNIRIDQMHMKSFNTKLTKHGVNIKELENKHLVQSNYVKNVKDVLDQHNIDVRVVTRDDFTEDLVNWCDLVISAGGDGTFLTAAAKLRNDIPLLGLNSDFIGSEGHLCVTGKQDISGAQALKQYLDGKFTWMYRQRIRVTIINPNNNNSLLSCNKPTVSGHDTTSSYLALNEVFIGETHAAKVSYYEVSVDDGPMIKQKSSGMTVCTGTGSTSWHYNINRVYEQKLSGIMDVLESMGVDFGVSRSDSAFIEEACKRFNQQLVFEPSYHQMAFSVRDPVFNATFPHTSPRGFAKKIRIKSRCSDAQLVLDGNQPISFNQGTEVILEMYPEDALRTASMTFA</sequence>
<evidence type="ECO:0000313" key="2">
    <source>
        <dbReference type="WBParaSite" id="RSKR_0000740800.1"/>
    </source>
</evidence>